<evidence type="ECO:0000259" key="3">
    <source>
        <dbReference type="PROSITE" id="PS51898"/>
    </source>
</evidence>
<feature type="domain" description="Tyr recombinase" evidence="3">
    <location>
        <begin position="66"/>
        <end position="259"/>
    </location>
</feature>
<evidence type="ECO:0000256" key="1">
    <source>
        <dbReference type="ARBA" id="ARBA00023125"/>
    </source>
</evidence>
<dbReference type="GO" id="GO:0003677">
    <property type="term" value="F:DNA binding"/>
    <property type="evidence" value="ECO:0007669"/>
    <property type="project" value="UniProtKB-KW"/>
</dbReference>
<name>A0A2Z3JCC2_9DEIO</name>
<dbReference type="Gene3D" id="1.10.443.10">
    <property type="entry name" value="Intergrase catalytic core"/>
    <property type="match status" value="1"/>
</dbReference>
<dbReference type="InterPro" id="IPR010998">
    <property type="entry name" value="Integrase_recombinase_N"/>
</dbReference>
<gene>
    <name evidence="4" type="ORF">DKM44_05910</name>
</gene>
<dbReference type="PANTHER" id="PTHR30349">
    <property type="entry name" value="PHAGE INTEGRASE-RELATED"/>
    <property type="match status" value="1"/>
</dbReference>
<dbReference type="SUPFAM" id="SSF56349">
    <property type="entry name" value="DNA breaking-rejoining enzymes"/>
    <property type="match status" value="1"/>
</dbReference>
<accession>A0A2Z3JCC2</accession>
<dbReference type="RefSeq" id="WP_109826099.1">
    <property type="nucleotide sequence ID" value="NZ_CP029494.1"/>
</dbReference>
<dbReference type="PROSITE" id="PS51898">
    <property type="entry name" value="TYR_RECOMBINASE"/>
    <property type="match status" value="1"/>
</dbReference>
<proteinExistence type="predicted"/>
<evidence type="ECO:0000256" key="2">
    <source>
        <dbReference type="ARBA" id="ARBA00023172"/>
    </source>
</evidence>
<keyword evidence="5" id="KW-1185">Reference proteome</keyword>
<dbReference type="InterPro" id="IPR050090">
    <property type="entry name" value="Tyrosine_recombinase_XerCD"/>
</dbReference>
<dbReference type="EMBL" id="CP029494">
    <property type="protein sequence ID" value="AWN22817.1"/>
    <property type="molecule type" value="Genomic_DNA"/>
</dbReference>
<keyword evidence="2" id="KW-0233">DNA recombination</keyword>
<dbReference type="GO" id="GO:0006310">
    <property type="term" value="P:DNA recombination"/>
    <property type="evidence" value="ECO:0007669"/>
    <property type="project" value="UniProtKB-KW"/>
</dbReference>
<dbReference type="Proteomes" id="UP000245368">
    <property type="component" value="Chromosome"/>
</dbReference>
<dbReference type="OrthoDB" id="1822491at2"/>
<protein>
    <recommendedName>
        <fullName evidence="3">Tyr recombinase domain-containing protein</fullName>
    </recommendedName>
</protein>
<dbReference type="Pfam" id="PF00589">
    <property type="entry name" value="Phage_integrase"/>
    <property type="match status" value="1"/>
</dbReference>
<dbReference type="InterPro" id="IPR011010">
    <property type="entry name" value="DNA_brk_join_enz"/>
</dbReference>
<reference evidence="4 5" key="1">
    <citation type="submission" date="2018-05" db="EMBL/GenBank/DDBJ databases">
        <title>Complete Genome Sequence of Deinococcus sp. strain 17bor-2.</title>
        <authorList>
            <person name="Srinivasan S."/>
        </authorList>
    </citation>
    <scope>NUCLEOTIDE SEQUENCE [LARGE SCALE GENOMIC DNA]</scope>
    <source>
        <strain evidence="4 5">17bor-2</strain>
    </source>
</reference>
<dbReference type="Gene3D" id="1.10.150.130">
    <property type="match status" value="1"/>
</dbReference>
<dbReference type="KEGG" id="dez:DKM44_05910"/>
<keyword evidence="1" id="KW-0238">DNA-binding</keyword>
<dbReference type="AlphaFoldDB" id="A0A2Z3JCC2"/>
<organism evidence="4 5">
    <name type="scientific">Deinococcus irradiatisoli</name>
    <dbReference type="NCBI Taxonomy" id="2202254"/>
    <lineage>
        <taxon>Bacteria</taxon>
        <taxon>Thermotogati</taxon>
        <taxon>Deinococcota</taxon>
        <taxon>Deinococci</taxon>
        <taxon>Deinococcales</taxon>
        <taxon>Deinococcaceae</taxon>
        <taxon>Deinococcus</taxon>
    </lineage>
</organism>
<evidence type="ECO:0000313" key="4">
    <source>
        <dbReference type="EMBL" id="AWN22817.1"/>
    </source>
</evidence>
<dbReference type="CDD" id="cd01189">
    <property type="entry name" value="INT_ICEBs1_C_like"/>
    <property type="match status" value="1"/>
</dbReference>
<dbReference type="InterPro" id="IPR002104">
    <property type="entry name" value="Integrase_catalytic"/>
</dbReference>
<sequence>MSRHQKDLTPGHLEEWYNALTQTHSKSVVQHTRAFVNMVLCQAVRRGHLHHHPGLVTELPSMTTTPIAKALTPQAVTSLLSVAKEHDALHGTDMYLFLYLAPSLGLRHGELLGLQWSDINVQNSTLRIDRAVTVNEAGGVYITQPKTRASRRTLYLTPEHLALLSERQQRGGLWVFTMPQGQPRNQNNVRRSYRVLLKAAGLDVKTRIHALSHTFASHLIGSGHDPKVVSDLMGHTDPRLTLAIYTHTQDESRKRAAPTASALFTPDRAKKAVGVD</sequence>
<evidence type="ECO:0000313" key="5">
    <source>
        <dbReference type="Proteomes" id="UP000245368"/>
    </source>
</evidence>
<dbReference type="GO" id="GO:0015074">
    <property type="term" value="P:DNA integration"/>
    <property type="evidence" value="ECO:0007669"/>
    <property type="project" value="InterPro"/>
</dbReference>
<dbReference type="InterPro" id="IPR013762">
    <property type="entry name" value="Integrase-like_cat_sf"/>
</dbReference>